<dbReference type="EMBL" id="JAGTJR010000008">
    <property type="protein sequence ID" value="KAH7055954.1"/>
    <property type="molecule type" value="Genomic_DNA"/>
</dbReference>
<keyword evidence="1" id="KW-0862">Zinc</keyword>
<organism evidence="4 5">
    <name type="scientific">Macrophomina phaseolina</name>
    <dbReference type="NCBI Taxonomy" id="35725"/>
    <lineage>
        <taxon>Eukaryota</taxon>
        <taxon>Fungi</taxon>
        <taxon>Dikarya</taxon>
        <taxon>Ascomycota</taxon>
        <taxon>Pezizomycotina</taxon>
        <taxon>Dothideomycetes</taxon>
        <taxon>Dothideomycetes incertae sedis</taxon>
        <taxon>Botryosphaeriales</taxon>
        <taxon>Botryosphaeriaceae</taxon>
        <taxon>Macrophomina</taxon>
    </lineage>
</organism>
<dbReference type="InterPro" id="IPR039258">
    <property type="entry name" value="ZNF511"/>
</dbReference>
<sequence>MVKRSREGSASPEPEADVLHTASPQTPQDDHPPHAVKYVHVESAEASAPKTAVMKCQLPGHGPLEFASYEEYDVHYRKIHVNRCSECNKNFPSEQILDLHLAEIHDPINEARKARGEKIYACFAEGCDKMCSEPNKRRMHMVSKHHFPKDYDFAIIKYGIDGRNSMLRGSRNDIYVHKPRWTRTEKAKAKTDRTAAGKQDAAKKHIISDQDGKTPEDHPTEAEATEDVMDVVNPANEDSPAPGPSQDVDMKTDGNTPPASLSASKHAPDMPRLDFVKGAKKKGYQTKFQGEAKPDENSTGPVSAGEGGASSQPPEDPSDDPMEGLTASMSSLKFVPPSIRFGRGGGRGRGRGRGRGGFTRS</sequence>
<evidence type="ECO:0000256" key="1">
    <source>
        <dbReference type="PROSITE-ProRule" id="PRU00042"/>
    </source>
</evidence>
<dbReference type="PANTHER" id="PTHR21354">
    <property type="entry name" value="ZINC FINGER PROTEIN 511"/>
    <property type="match status" value="1"/>
</dbReference>
<dbReference type="Proteomes" id="UP000774617">
    <property type="component" value="Unassembled WGS sequence"/>
</dbReference>
<dbReference type="PROSITE" id="PS00028">
    <property type="entry name" value="ZINC_FINGER_C2H2_1"/>
    <property type="match status" value="1"/>
</dbReference>
<evidence type="ECO:0000256" key="2">
    <source>
        <dbReference type="SAM" id="MobiDB-lite"/>
    </source>
</evidence>
<gene>
    <name evidence="4" type="ORF">B0J12DRAFT_776727</name>
</gene>
<proteinExistence type="predicted"/>
<feature type="compositionally biased region" description="Basic and acidic residues" evidence="2">
    <location>
        <begin position="183"/>
        <end position="221"/>
    </location>
</feature>
<name>A0ABQ8GHJ8_9PEZI</name>
<feature type="compositionally biased region" description="Polar residues" evidence="2">
    <location>
        <begin position="253"/>
        <end position="263"/>
    </location>
</feature>
<keyword evidence="1" id="KW-0863">Zinc-finger</keyword>
<reference evidence="4 5" key="1">
    <citation type="journal article" date="2021" name="Nat. Commun.">
        <title>Genetic determinants of endophytism in the Arabidopsis root mycobiome.</title>
        <authorList>
            <person name="Mesny F."/>
            <person name="Miyauchi S."/>
            <person name="Thiergart T."/>
            <person name="Pickel B."/>
            <person name="Atanasova L."/>
            <person name="Karlsson M."/>
            <person name="Huettel B."/>
            <person name="Barry K.W."/>
            <person name="Haridas S."/>
            <person name="Chen C."/>
            <person name="Bauer D."/>
            <person name="Andreopoulos W."/>
            <person name="Pangilinan J."/>
            <person name="LaButti K."/>
            <person name="Riley R."/>
            <person name="Lipzen A."/>
            <person name="Clum A."/>
            <person name="Drula E."/>
            <person name="Henrissat B."/>
            <person name="Kohler A."/>
            <person name="Grigoriev I.V."/>
            <person name="Martin F.M."/>
            <person name="Hacquard S."/>
        </authorList>
    </citation>
    <scope>NUCLEOTIDE SEQUENCE [LARGE SCALE GENOMIC DNA]</scope>
    <source>
        <strain evidence="4 5">MPI-SDFR-AT-0080</strain>
    </source>
</reference>
<evidence type="ECO:0000259" key="3">
    <source>
        <dbReference type="PROSITE" id="PS50157"/>
    </source>
</evidence>
<evidence type="ECO:0000313" key="5">
    <source>
        <dbReference type="Proteomes" id="UP000774617"/>
    </source>
</evidence>
<comment type="caution">
    <text evidence="4">The sequence shown here is derived from an EMBL/GenBank/DDBJ whole genome shotgun (WGS) entry which is preliminary data.</text>
</comment>
<dbReference type="PANTHER" id="PTHR21354:SF0">
    <property type="entry name" value="ZINC FINGER PROTEIN 511"/>
    <property type="match status" value="1"/>
</dbReference>
<feature type="domain" description="C2H2-type" evidence="3">
    <location>
        <begin position="82"/>
        <end position="110"/>
    </location>
</feature>
<dbReference type="InterPro" id="IPR013087">
    <property type="entry name" value="Znf_C2H2_type"/>
</dbReference>
<keyword evidence="5" id="KW-1185">Reference proteome</keyword>
<dbReference type="Gene3D" id="3.30.160.60">
    <property type="entry name" value="Classic Zinc Finger"/>
    <property type="match status" value="1"/>
</dbReference>
<feature type="region of interest" description="Disordered" evidence="2">
    <location>
        <begin position="1"/>
        <end position="33"/>
    </location>
</feature>
<accession>A0ABQ8GHJ8</accession>
<keyword evidence="1" id="KW-0479">Metal-binding</keyword>
<dbReference type="SMART" id="SM00355">
    <property type="entry name" value="ZnF_C2H2"/>
    <property type="match status" value="2"/>
</dbReference>
<protein>
    <recommendedName>
        <fullName evidence="3">C2H2-type domain-containing protein</fullName>
    </recommendedName>
</protein>
<feature type="region of interest" description="Disordered" evidence="2">
    <location>
        <begin position="183"/>
        <end position="361"/>
    </location>
</feature>
<feature type="compositionally biased region" description="Basic and acidic residues" evidence="2">
    <location>
        <begin position="266"/>
        <end position="277"/>
    </location>
</feature>
<dbReference type="PROSITE" id="PS50157">
    <property type="entry name" value="ZINC_FINGER_C2H2_2"/>
    <property type="match status" value="1"/>
</dbReference>
<evidence type="ECO:0000313" key="4">
    <source>
        <dbReference type="EMBL" id="KAH7055954.1"/>
    </source>
</evidence>